<evidence type="ECO:0000256" key="5">
    <source>
        <dbReference type="ARBA" id="ARBA00023180"/>
    </source>
</evidence>
<evidence type="ECO:0000256" key="4">
    <source>
        <dbReference type="ARBA" id="ARBA00022801"/>
    </source>
</evidence>
<dbReference type="GO" id="GO:0070008">
    <property type="term" value="F:serine-type exopeptidase activity"/>
    <property type="evidence" value="ECO:0007669"/>
    <property type="project" value="InterPro"/>
</dbReference>
<evidence type="ECO:0000256" key="6">
    <source>
        <dbReference type="SAM" id="SignalP"/>
    </source>
</evidence>
<dbReference type="AlphaFoldDB" id="A0A226DX58"/>
<organism evidence="7 8">
    <name type="scientific">Folsomia candida</name>
    <name type="common">Springtail</name>
    <dbReference type="NCBI Taxonomy" id="158441"/>
    <lineage>
        <taxon>Eukaryota</taxon>
        <taxon>Metazoa</taxon>
        <taxon>Ecdysozoa</taxon>
        <taxon>Arthropoda</taxon>
        <taxon>Hexapoda</taxon>
        <taxon>Collembola</taxon>
        <taxon>Entomobryomorpha</taxon>
        <taxon>Isotomoidea</taxon>
        <taxon>Isotomidae</taxon>
        <taxon>Proisotominae</taxon>
        <taxon>Folsomia</taxon>
    </lineage>
</organism>
<evidence type="ECO:0000256" key="3">
    <source>
        <dbReference type="ARBA" id="ARBA00022729"/>
    </source>
</evidence>
<comment type="caution">
    <text evidence="7">The sequence shown here is derived from an EMBL/GenBank/DDBJ whole genome shotgun (WGS) entry which is preliminary data.</text>
</comment>
<dbReference type="SUPFAM" id="SSF53474">
    <property type="entry name" value="alpha/beta-Hydrolases"/>
    <property type="match status" value="2"/>
</dbReference>
<keyword evidence="4" id="KW-0378">Hydrolase</keyword>
<dbReference type="InterPro" id="IPR029058">
    <property type="entry name" value="AB_hydrolase_fold"/>
</dbReference>
<keyword evidence="3 6" id="KW-0732">Signal</keyword>
<evidence type="ECO:0000256" key="2">
    <source>
        <dbReference type="ARBA" id="ARBA00022670"/>
    </source>
</evidence>
<evidence type="ECO:0000256" key="1">
    <source>
        <dbReference type="ARBA" id="ARBA00011079"/>
    </source>
</evidence>
<keyword evidence="5" id="KW-0325">Glycoprotein</keyword>
<accession>A0A226DX58</accession>
<dbReference type="FunFam" id="1.20.120.980:FF:000003">
    <property type="entry name" value="Serine protease 16"/>
    <property type="match status" value="1"/>
</dbReference>
<dbReference type="PANTHER" id="PTHR11010:SF117">
    <property type="entry name" value="SERINE PROTEASE 16"/>
    <property type="match status" value="1"/>
</dbReference>
<dbReference type="Gene3D" id="3.40.50.1820">
    <property type="entry name" value="alpha/beta hydrolase"/>
    <property type="match status" value="2"/>
</dbReference>
<evidence type="ECO:0000313" key="8">
    <source>
        <dbReference type="Proteomes" id="UP000198287"/>
    </source>
</evidence>
<gene>
    <name evidence="7" type="ORF">Fcan01_14708</name>
</gene>
<dbReference type="PANTHER" id="PTHR11010">
    <property type="entry name" value="PROTEASE S28 PRO-X CARBOXYPEPTIDASE-RELATED"/>
    <property type="match status" value="1"/>
</dbReference>
<dbReference type="GO" id="GO:0008239">
    <property type="term" value="F:dipeptidyl-peptidase activity"/>
    <property type="evidence" value="ECO:0007669"/>
    <property type="project" value="TreeGrafter"/>
</dbReference>
<feature type="signal peptide" evidence="6">
    <location>
        <begin position="1"/>
        <end position="22"/>
    </location>
</feature>
<comment type="similarity">
    <text evidence="1">Belongs to the peptidase S28 family.</text>
</comment>
<keyword evidence="2 7" id="KW-0645">Protease</keyword>
<protein>
    <submittedName>
        <fullName evidence="7">Thymus-specific serine protease</fullName>
    </submittedName>
</protein>
<reference evidence="7 8" key="1">
    <citation type="submission" date="2015-12" db="EMBL/GenBank/DDBJ databases">
        <title>The genome of Folsomia candida.</title>
        <authorList>
            <person name="Faddeeva A."/>
            <person name="Derks M.F."/>
            <person name="Anvar Y."/>
            <person name="Smit S."/>
            <person name="Van Straalen N."/>
            <person name="Roelofs D."/>
        </authorList>
    </citation>
    <scope>NUCLEOTIDE SEQUENCE [LARGE SCALE GENOMIC DNA]</scope>
    <source>
        <strain evidence="7 8">VU population</strain>
        <tissue evidence="7">Whole body</tissue>
    </source>
</reference>
<dbReference type="GO" id="GO:0006508">
    <property type="term" value="P:proteolysis"/>
    <property type="evidence" value="ECO:0007669"/>
    <property type="project" value="UniProtKB-KW"/>
</dbReference>
<dbReference type="Gene3D" id="1.20.120.980">
    <property type="entry name" value="Serine carboxypeptidase S28, SKS domain"/>
    <property type="match status" value="2"/>
</dbReference>
<sequence length="954" mass="108330">MKLRNLLLVVLNVGVFAQFSQCEEIISERFMNGKVFYHVKNNSKDFITDSFGDDVTIKWFNQTLDHFSPSDTRTWLQRYYVNDAFYKPGGPIFLMIGGEGEATQKWMTAGAWINYAKHLNALCFQVEHRFYGKSKPTDDLSVKNLRFLSSEQALADLATFTVAMKEQYNFTTNKWVAFGGSYPGSLAAWYRMKYPHLVDVAVSTSAPLIAQLDFKEYLGVVVDSLNQKSPKCVGEISKAVKSMEGLLKRRTGWWMIKKSFKLCDDFDGTNAKDIASFFETVAGNFMDIVQYNEDNRGFEGSKTANITIDTLCNIMTTNLEEKTAFERYADVNDLMLSVFDKNCTDFKYSKTVDDMQKEKWDSPSASGERQWTYQTCTEFGFYQSSDLDGQPFGTEFPVKFSTRQCQDVYGIQFDENFISSAIRWTNANYGGKKLKVSKVIFVNGSIDPWHKLGITSQNETSSDNVVIFIEGTAHCANMYPDSSNDLPQLRAARMSISIIEGIGITRGRLIHGKYFGPVNETSTLPKGINDERIEIGWISQPLDHFNKHDNRTWNQKFATNNTFFRAGGPACIVIGGESPMDPRWIVFGQMVNYCQQLNGVIYMLEHRFYGESTPTPDATVESLKYLTVGQALEDLAKFIKYVKSNEIHEVILFGGSYAGTLAAYFRQKFPNFSHISLASSGPIQWKYDFKEYMEVVGTVLKQYGSCYDIVKSGMEEMENIISSAKNESKPVNDFLSPLTLCEDLYAKNTRDVSNFYASISSVFSYYVQYNVDHSAQLSVREICEYATNARSNRSQSNFQILANLINLMNKNMDEECIEVSNDDFCNFISQTSWEDDAVKYGARVWNWQVCNELGAFQTTNSNKQPFVGVTTQLYVNQCQCAFGKKFTEKYIQNAVRGHNLIYGEFKVPRYRVIYTNGVNDPWSKLGVLSLQQIHQISTTTSSPNGNCVILIKGH</sequence>
<dbReference type="OMA" id="QERWITQ"/>
<dbReference type="InterPro" id="IPR008758">
    <property type="entry name" value="Peptidase_S28"/>
</dbReference>
<dbReference type="EMBL" id="LNIX01000009">
    <property type="protein sequence ID" value="OXA50065.1"/>
    <property type="molecule type" value="Genomic_DNA"/>
</dbReference>
<dbReference type="InterPro" id="IPR042269">
    <property type="entry name" value="Ser_carbopepase_S28_SKS"/>
</dbReference>
<evidence type="ECO:0000313" key="7">
    <source>
        <dbReference type="EMBL" id="OXA50065.1"/>
    </source>
</evidence>
<keyword evidence="8" id="KW-1185">Reference proteome</keyword>
<dbReference type="OrthoDB" id="1735038at2759"/>
<dbReference type="Pfam" id="PF05577">
    <property type="entry name" value="Peptidase_S28"/>
    <property type="match status" value="2"/>
</dbReference>
<dbReference type="Proteomes" id="UP000198287">
    <property type="component" value="Unassembled WGS sequence"/>
</dbReference>
<proteinExistence type="inferred from homology"/>
<feature type="chain" id="PRO_5013053433" evidence="6">
    <location>
        <begin position="23"/>
        <end position="954"/>
    </location>
</feature>
<name>A0A226DX58_FOLCA</name>